<evidence type="ECO:0008006" key="15">
    <source>
        <dbReference type="Google" id="ProtNLM"/>
    </source>
</evidence>
<comment type="caution">
    <text evidence="13">The sequence shown here is derived from an EMBL/GenBank/DDBJ whole genome shotgun (WGS) entry which is preliminary data.</text>
</comment>
<name>A0A9D1XZK2_9FIRM</name>
<dbReference type="PANTHER" id="PTHR30627">
    <property type="entry name" value="PEPTIDOGLYCAN D,D-TRANSPEPTIDASE"/>
    <property type="match status" value="1"/>
</dbReference>
<dbReference type="AlphaFoldDB" id="A0A9D1XZK2"/>
<dbReference type="EMBL" id="DXEI01000054">
    <property type="protein sequence ID" value="HIX94473.1"/>
    <property type="molecule type" value="Genomic_DNA"/>
</dbReference>
<keyword evidence="8" id="KW-1133">Transmembrane helix</keyword>
<dbReference type="Pfam" id="PF03717">
    <property type="entry name" value="PBP_dimer"/>
    <property type="match status" value="1"/>
</dbReference>
<keyword evidence="9" id="KW-0472">Membrane</keyword>
<dbReference type="GO" id="GO:0008360">
    <property type="term" value="P:regulation of cell shape"/>
    <property type="evidence" value="ECO:0007669"/>
    <property type="project" value="UniProtKB-KW"/>
</dbReference>
<evidence type="ECO:0000256" key="6">
    <source>
        <dbReference type="ARBA" id="ARBA00022960"/>
    </source>
</evidence>
<evidence type="ECO:0000259" key="12">
    <source>
        <dbReference type="Pfam" id="PF03717"/>
    </source>
</evidence>
<dbReference type="GO" id="GO:0009252">
    <property type="term" value="P:peptidoglycan biosynthetic process"/>
    <property type="evidence" value="ECO:0007669"/>
    <property type="project" value="UniProtKB-KW"/>
</dbReference>
<gene>
    <name evidence="13" type="ORF">H9846_03340</name>
</gene>
<feature type="domain" description="Penicillin-binding protein transpeptidase" evidence="11">
    <location>
        <begin position="279"/>
        <end position="589"/>
    </location>
</feature>
<dbReference type="InterPro" id="IPR005311">
    <property type="entry name" value="PBP_dimer"/>
</dbReference>
<dbReference type="GO" id="GO:0071972">
    <property type="term" value="F:peptidoglycan L,D-transpeptidase activity"/>
    <property type="evidence" value="ECO:0007669"/>
    <property type="project" value="TreeGrafter"/>
</dbReference>
<feature type="domain" description="Penicillin-binding protein dimerisation" evidence="12">
    <location>
        <begin position="58"/>
        <end position="220"/>
    </location>
</feature>
<dbReference type="SUPFAM" id="SSF56601">
    <property type="entry name" value="beta-lactamase/transpeptidase-like"/>
    <property type="match status" value="1"/>
</dbReference>
<evidence type="ECO:0000313" key="13">
    <source>
        <dbReference type="EMBL" id="HIX94473.1"/>
    </source>
</evidence>
<evidence type="ECO:0000256" key="3">
    <source>
        <dbReference type="ARBA" id="ARBA00007171"/>
    </source>
</evidence>
<keyword evidence="7" id="KW-0573">Peptidoglycan synthesis</keyword>
<evidence type="ECO:0000256" key="7">
    <source>
        <dbReference type="ARBA" id="ARBA00022984"/>
    </source>
</evidence>
<proteinExistence type="inferred from homology"/>
<dbReference type="Pfam" id="PF00905">
    <property type="entry name" value="Transpeptidase"/>
    <property type="match status" value="1"/>
</dbReference>
<dbReference type="PANTHER" id="PTHR30627:SF2">
    <property type="entry name" value="PEPTIDOGLYCAN D,D-TRANSPEPTIDASE MRDA"/>
    <property type="match status" value="1"/>
</dbReference>
<dbReference type="GO" id="GO:0008658">
    <property type="term" value="F:penicillin binding"/>
    <property type="evidence" value="ECO:0007669"/>
    <property type="project" value="InterPro"/>
</dbReference>
<dbReference type="Gene3D" id="3.90.1310.10">
    <property type="entry name" value="Penicillin-binding protein 2a (Domain 2)"/>
    <property type="match status" value="1"/>
</dbReference>
<dbReference type="InterPro" id="IPR050515">
    <property type="entry name" value="Beta-lactam/transpept"/>
</dbReference>
<protein>
    <recommendedName>
        <fullName evidence="15">Penicillin-binding protein 2</fullName>
    </recommendedName>
</protein>
<evidence type="ECO:0000256" key="5">
    <source>
        <dbReference type="ARBA" id="ARBA00022692"/>
    </source>
</evidence>
<dbReference type="InterPro" id="IPR001460">
    <property type="entry name" value="PCN-bd_Tpept"/>
</dbReference>
<evidence type="ECO:0000256" key="9">
    <source>
        <dbReference type="ARBA" id="ARBA00023136"/>
    </source>
</evidence>
<comment type="similarity">
    <text evidence="3">Belongs to the transpeptidase family.</text>
</comment>
<keyword evidence="4" id="KW-1003">Cell membrane</keyword>
<accession>A0A9D1XZK2</accession>
<keyword evidence="10" id="KW-0961">Cell wall biogenesis/degradation</keyword>
<evidence type="ECO:0000256" key="8">
    <source>
        <dbReference type="ARBA" id="ARBA00022989"/>
    </source>
</evidence>
<sequence length="598" mass="62103">MGGRRPNGGRGRIAALLVLCCAVFVLFFARLAWMQFVRADHYAEKAAEASSASYTVTQRAARGAITDRSGEVLARDTTVYDLYLRIPAPPGTDLRETVPAIERLTGGKDVETQLAAFSAAVSAGELLVAEALDRETLTALYRAGLVQSGAVRLAARGVRTWPNGTLLPHALGYTGAITAEQWPGAQARGLAMDSVIGQSGLEAAYDDLLRGQDGKVLVNAGLDGVLRAVSTLREPEPGATLVLTVDAALQRTLQAALQERITTLQTTAAPGAGREVCAGAAVVVDVHTGGVLAAANWPGYDLAGYRQNYAVLAADASAPLLDRAFQGLYAPGSAFKPAVAAAALAAGYDPAATVTCTGRYTYYSGYQPACLQDRHSGPVDLRTALQYSCNLYFYDTGRRLGVDAFSAMAQQLGLAQPTGAELPQAAGRLTWTSDENYQAGLTLMAAIGQGNTAVTPAQLAVYAATLATGGQRPTLHFAARADDAATGQTVWRYTPQFTTVPGGEAVFGPIRDGMVRMAQSTRVLREAPVPCAAKTGSPQLADTLPGGGHYVNSVLIGYAPADDPQIAVAVVLEYGGGGANAAPVLRAVLDAWFGGGGG</sequence>
<dbReference type="Proteomes" id="UP000886751">
    <property type="component" value="Unassembled WGS sequence"/>
</dbReference>
<organism evidence="13 14">
    <name type="scientific">Candidatus Gemmiger excrementipullorum</name>
    <dbReference type="NCBI Taxonomy" id="2838610"/>
    <lineage>
        <taxon>Bacteria</taxon>
        <taxon>Bacillati</taxon>
        <taxon>Bacillota</taxon>
        <taxon>Clostridia</taxon>
        <taxon>Eubacteriales</taxon>
        <taxon>Gemmiger</taxon>
    </lineage>
</organism>
<dbReference type="GO" id="GO:0005886">
    <property type="term" value="C:plasma membrane"/>
    <property type="evidence" value="ECO:0007669"/>
    <property type="project" value="UniProtKB-SubCell"/>
</dbReference>
<dbReference type="SUPFAM" id="SSF56519">
    <property type="entry name" value="Penicillin binding protein dimerisation domain"/>
    <property type="match status" value="1"/>
</dbReference>
<dbReference type="GO" id="GO:0071555">
    <property type="term" value="P:cell wall organization"/>
    <property type="evidence" value="ECO:0007669"/>
    <property type="project" value="UniProtKB-KW"/>
</dbReference>
<evidence type="ECO:0000256" key="10">
    <source>
        <dbReference type="ARBA" id="ARBA00023316"/>
    </source>
</evidence>
<dbReference type="InterPro" id="IPR012338">
    <property type="entry name" value="Beta-lactam/transpept-like"/>
</dbReference>
<reference evidence="13" key="1">
    <citation type="journal article" date="2021" name="PeerJ">
        <title>Extensive microbial diversity within the chicken gut microbiome revealed by metagenomics and culture.</title>
        <authorList>
            <person name="Gilroy R."/>
            <person name="Ravi A."/>
            <person name="Getino M."/>
            <person name="Pursley I."/>
            <person name="Horton D.L."/>
            <person name="Alikhan N.F."/>
            <person name="Baker D."/>
            <person name="Gharbi K."/>
            <person name="Hall N."/>
            <person name="Watson M."/>
            <person name="Adriaenssens E.M."/>
            <person name="Foster-Nyarko E."/>
            <person name="Jarju S."/>
            <person name="Secka A."/>
            <person name="Antonio M."/>
            <person name="Oren A."/>
            <person name="Chaudhuri R.R."/>
            <person name="La Ragione R."/>
            <person name="Hildebrand F."/>
            <person name="Pallen M.J."/>
        </authorList>
    </citation>
    <scope>NUCLEOTIDE SEQUENCE</scope>
    <source>
        <strain evidence="13">ChiHecec2B26-7398</strain>
    </source>
</reference>
<keyword evidence="5" id="KW-0812">Transmembrane</keyword>
<evidence type="ECO:0000313" key="14">
    <source>
        <dbReference type="Proteomes" id="UP000886751"/>
    </source>
</evidence>
<keyword evidence="6" id="KW-0133">Cell shape</keyword>
<evidence type="ECO:0000256" key="4">
    <source>
        <dbReference type="ARBA" id="ARBA00022475"/>
    </source>
</evidence>
<comment type="subcellular location">
    <subcellularLocation>
        <location evidence="2">Cell membrane</location>
    </subcellularLocation>
    <subcellularLocation>
        <location evidence="1">Membrane</location>
        <topology evidence="1">Single-pass membrane protein</topology>
    </subcellularLocation>
</comment>
<evidence type="ECO:0000256" key="2">
    <source>
        <dbReference type="ARBA" id="ARBA00004236"/>
    </source>
</evidence>
<dbReference type="Gene3D" id="3.40.710.10">
    <property type="entry name" value="DD-peptidase/beta-lactamase superfamily"/>
    <property type="match status" value="1"/>
</dbReference>
<evidence type="ECO:0000259" key="11">
    <source>
        <dbReference type="Pfam" id="PF00905"/>
    </source>
</evidence>
<evidence type="ECO:0000256" key="1">
    <source>
        <dbReference type="ARBA" id="ARBA00004167"/>
    </source>
</evidence>
<dbReference type="InterPro" id="IPR036138">
    <property type="entry name" value="PBP_dimer_sf"/>
</dbReference>
<reference evidence="13" key="2">
    <citation type="submission" date="2021-04" db="EMBL/GenBank/DDBJ databases">
        <authorList>
            <person name="Gilroy R."/>
        </authorList>
    </citation>
    <scope>NUCLEOTIDE SEQUENCE</scope>
    <source>
        <strain evidence="13">ChiHecec2B26-7398</strain>
    </source>
</reference>